<name>A0A266NCQ0_9PSED</name>
<dbReference type="SUPFAM" id="SSF52540">
    <property type="entry name" value="P-loop containing nucleoside triphosphate hydrolases"/>
    <property type="match status" value="1"/>
</dbReference>
<dbReference type="Gene3D" id="3.40.50.300">
    <property type="entry name" value="P-loop containing nucleotide triphosphate hydrolases"/>
    <property type="match status" value="1"/>
</dbReference>
<dbReference type="InterPro" id="IPR027417">
    <property type="entry name" value="P-loop_NTPase"/>
</dbReference>
<organism evidence="2 3">
    <name type="scientific">Pseudomonas lundensis</name>
    <dbReference type="NCBI Taxonomy" id="86185"/>
    <lineage>
        <taxon>Bacteria</taxon>
        <taxon>Pseudomonadati</taxon>
        <taxon>Pseudomonadota</taxon>
        <taxon>Gammaproteobacteria</taxon>
        <taxon>Pseudomonadales</taxon>
        <taxon>Pseudomonadaceae</taxon>
        <taxon>Pseudomonas</taxon>
    </lineage>
</organism>
<reference evidence="2 3" key="1">
    <citation type="submission" date="2017-08" db="EMBL/GenBank/DDBJ databases">
        <title>Genomic and metabolic characterisation of spoilage-associated Pseudomonas species.</title>
        <authorList>
            <person name="Stanborough T."/>
            <person name="Fegan N."/>
            <person name="Powell S.M."/>
            <person name="Singh T."/>
            <person name="Tamplin M.L."/>
            <person name="Chandry P.S."/>
        </authorList>
    </citation>
    <scope>NUCLEOTIDE SEQUENCE [LARGE SCALE GENOMIC DNA]</scope>
    <source>
        <strain evidence="2 3">L1802</strain>
    </source>
</reference>
<evidence type="ECO:0000313" key="3">
    <source>
        <dbReference type="Proteomes" id="UP000215788"/>
    </source>
</evidence>
<gene>
    <name evidence="2" type="ORF">CJF39_09615</name>
</gene>
<protein>
    <recommendedName>
        <fullName evidence="1">G domain-containing protein</fullName>
    </recommendedName>
</protein>
<dbReference type="InterPro" id="IPR006073">
    <property type="entry name" value="GTP-bd"/>
</dbReference>
<dbReference type="Pfam" id="PF01926">
    <property type="entry name" value="MMR_HSR1"/>
    <property type="match status" value="1"/>
</dbReference>
<accession>A0A266NCQ0</accession>
<proteinExistence type="predicted"/>
<dbReference type="AlphaFoldDB" id="A0A266NCQ0"/>
<dbReference type="RefSeq" id="WP_094993197.1">
    <property type="nucleotide sequence ID" value="NZ_NQKI01000011.1"/>
</dbReference>
<evidence type="ECO:0000313" key="2">
    <source>
        <dbReference type="EMBL" id="OZY59792.1"/>
    </source>
</evidence>
<evidence type="ECO:0000259" key="1">
    <source>
        <dbReference type="Pfam" id="PF01926"/>
    </source>
</evidence>
<feature type="domain" description="G" evidence="1">
    <location>
        <begin position="24"/>
        <end position="147"/>
    </location>
</feature>
<dbReference type="CDD" id="cd00882">
    <property type="entry name" value="Ras_like_GTPase"/>
    <property type="match status" value="1"/>
</dbReference>
<dbReference type="OrthoDB" id="9255830at2"/>
<comment type="caution">
    <text evidence="2">The sequence shown here is derived from an EMBL/GenBank/DDBJ whole genome shotgun (WGS) entry which is preliminary data.</text>
</comment>
<dbReference type="GO" id="GO:0005525">
    <property type="term" value="F:GTP binding"/>
    <property type="evidence" value="ECO:0007669"/>
    <property type="project" value="InterPro"/>
</dbReference>
<dbReference type="EMBL" id="NQKI01000011">
    <property type="protein sequence ID" value="OZY59792.1"/>
    <property type="molecule type" value="Genomic_DNA"/>
</dbReference>
<dbReference type="Proteomes" id="UP000215788">
    <property type="component" value="Unassembled WGS sequence"/>
</dbReference>
<sequence length="376" mass="40608">MASMETQLEEQFDQEMAAVKRPNLMIVGGTGVGKSSLINHIFGKSIAKVGTGQPVTRGCHRYEDVNVPLVIFDTEGYEVTEGKASAGNFREKIIPEIKQRKSKALNEQIHLIWYCLSVANHRVTDFDLDNLRLITDELDIPVAVVLTQCDAEPIDDEGNGETSRAFRQVLRENGVHCEVFETCANNPKHDPELKLDLEKLIAWSSASLKDDALRQSFVAAQIASLPAKRGEAMTIIMTYSATTAASAGLNPVPMSDALLIVPQQIAMAASLAKLYGFGSMGEMAVSLLKGQILSLVGRQLAASLTKLIPVLGQVINAGVAAAITGGLGLALVEVYERAVDGYLKTGKSPDWTSLFSNELFMQAFKTGLGKWAAQKA</sequence>